<keyword evidence="3" id="KW-0456">Lyase</keyword>
<sequence length="248" mass="28068">MNITELQTEISNEDTKALWVFAYGSLCWKPGFEFHKAITGFVKGYERRFWQGNKTHRGTCDQPGRVATLIEDEVGKVHGVAFAISGEAAIPYLSQRECKLGGYISHFTDFYPLQGESFKVLVYIATPNNPHWMGHADAKTLAEQIIKCKGASGHNVEYVLRLANFVREHFSDEQDPHLFELEKEVLMLVKNQRLCLDTLMGDGEGCVSFIKGQFGSATSQQLEVEEDRADTHKFTMRIQATKLRCLNI</sequence>
<protein>
    <recommendedName>
        <fullName evidence="2">glutathione-specific gamma-glutamylcyclotransferase</fullName>
        <ecNumber evidence="2">4.3.2.7</ecNumber>
    </recommendedName>
</protein>
<name>A0A6P7G620_DIAVI</name>
<dbReference type="InterPro" id="IPR036568">
    <property type="entry name" value="GGCT-like_sf"/>
</dbReference>
<dbReference type="EC" id="4.3.2.7" evidence="2"/>
<dbReference type="InterPro" id="IPR006840">
    <property type="entry name" value="ChaC"/>
</dbReference>
<dbReference type="RefSeq" id="XP_028144484.1">
    <property type="nucleotide sequence ID" value="XM_028288683.1"/>
</dbReference>
<dbReference type="Gene3D" id="3.10.490.10">
    <property type="entry name" value="Gamma-glutamyl cyclotransferase-like"/>
    <property type="match status" value="1"/>
</dbReference>
<evidence type="ECO:0000313" key="7">
    <source>
        <dbReference type="RefSeq" id="XP_028144484.1"/>
    </source>
</evidence>
<dbReference type="GO" id="GO:0006751">
    <property type="term" value="P:glutathione catabolic process"/>
    <property type="evidence" value="ECO:0007669"/>
    <property type="project" value="InterPro"/>
</dbReference>
<evidence type="ECO:0000256" key="4">
    <source>
        <dbReference type="ARBA" id="ARBA00048073"/>
    </source>
</evidence>
<accession>A0A6P7G620</accession>
<evidence type="ECO:0000256" key="1">
    <source>
        <dbReference type="ARBA" id="ARBA00009662"/>
    </source>
</evidence>
<dbReference type="PANTHER" id="PTHR12192:SF26">
    <property type="entry name" value="GLUTATHIONE-SPECIFIC GAMMA-GLUTAMYLCYCLOTRANSFERASE 1"/>
    <property type="match status" value="1"/>
</dbReference>
<dbReference type="InParanoid" id="A0A6P7G620"/>
<dbReference type="AlphaFoldDB" id="A0A6P7G620"/>
<dbReference type="FunCoup" id="A0A6P7G620">
    <property type="interactions" value="117"/>
</dbReference>
<dbReference type="GO" id="GO:0005737">
    <property type="term" value="C:cytoplasm"/>
    <property type="evidence" value="ECO:0007669"/>
    <property type="project" value="TreeGrafter"/>
</dbReference>
<comment type="catalytic activity">
    <reaction evidence="4">
        <text>glutathione = L-cysteinylglycine + 5-oxo-L-proline</text>
        <dbReference type="Rhea" id="RHEA:47724"/>
        <dbReference type="ChEBI" id="CHEBI:57925"/>
        <dbReference type="ChEBI" id="CHEBI:58402"/>
        <dbReference type="ChEBI" id="CHEBI:61694"/>
        <dbReference type="EC" id="4.3.2.7"/>
    </reaction>
</comment>
<dbReference type="KEGG" id="dvv:114338102"/>
<dbReference type="Proteomes" id="UP001652700">
    <property type="component" value="Unplaced"/>
</dbReference>
<evidence type="ECO:0000313" key="5">
    <source>
        <dbReference type="EnsemblMetazoa" id="XP_028144484.1"/>
    </source>
</evidence>
<reference evidence="5" key="2">
    <citation type="submission" date="2025-05" db="UniProtKB">
        <authorList>
            <consortium name="EnsemblMetazoa"/>
        </authorList>
    </citation>
    <scope>IDENTIFICATION</scope>
</reference>
<keyword evidence="6" id="KW-1185">Reference proteome</keyword>
<dbReference type="PANTHER" id="PTHR12192">
    <property type="entry name" value="CATION TRANSPORT PROTEIN CHAC-RELATED"/>
    <property type="match status" value="1"/>
</dbReference>
<dbReference type="SUPFAM" id="SSF110857">
    <property type="entry name" value="Gamma-glutamyl cyclotransferase-like"/>
    <property type="match status" value="1"/>
</dbReference>
<dbReference type="GO" id="GO:0061928">
    <property type="term" value="F:glutathione specific gamma-glutamylcyclotransferase activity"/>
    <property type="evidence" value="ECO:0007669"/>
    <property type="project" value="UniProtKB-EC"/>
</dbReference>
<dbReference type="GeneID" id="114338102"/>
<evidence type="ECO:0000256" key="3">
    <source>
        <dbReference type="ARBA" id="ARBA00023239"/>
    </source>
</evidence>
<dbReference type="EnsemblMetazoa" id="XM_028288683.2">
    <property type="protein sequence ID" value="XP_028144484.1"/>
    <property type="gene ID" value="LOC114338102"/>
</dbReference>
<evidence type="ECO:0000313" key="6">
    <source>
        <dbReference type="Proteomes" id="UP001652700"/>
    </source>
</evidence>
<evidence type="ECO:0000256" key="2">
    <source>
        <dbReference type="ARBA" id="ARBA00012344"/>
    </source>
</evidence>
<gene>
    <name evidence="7" type="primary">LOC114338102</name>
</gene>
<dbReference type="InterPro" id="IPR013024">
    <property type="entry name" value="GGCT-like"/>
</dbReference>
<reference evidence="7" key="1">
    <citation type="submission" date="2025-04" db="UniProtKB">
        <authorList>
            <consortium name="RefSeq"/>
        </authorList>
    </citation>
    <scope>IDENTIFICATION</scope>
    <source>
        <tissue evidence="7">Whole insect</tissue>
    </source>
</reference>
<dbReference type="Pfam" id="PF04752">
    <property type="entry name" value="ChaC"/>
    <property type="match status" value="1"/>
</dbReference>
<dbReference type="CDD" id="cd06661">
    <property type="entry name" value="GGCT_like"/>
    <property type="match status" value="1"/>
</dbReference>
<comment type="similarity">
    <text evidence="1">Belongs to the gamma-glutamylcyclotransferase family. ChaC subfamily.</text>
</comment>
<dbReference type="OrthoDB" id="1933483at2759"/>
<organism evidence="7">
    <name type="scientific">Diabrotica virgifera virgifera</name>
    <name type="common">western corn rootworm</name>
    <dbReference type="NCBI Taxonomy" id="50390"/>
    <lineage>
        <taxon>Eukaryota</taxon>
        <taxon>Metazoa</taxon>
        <taxon>Ecdysozoa</taxon>
        <taxon>Arthropoda</taxon>
        <taxon>Hexapoda</taxon>
        <taxon>Insecta</taxon>
        <taxon>Pterygota</taxon>
        <taxon>Neoptera</taxon>
        <taxon>Endopterygota</taxon>
        <taxon>Coleoptera</taxon>
        <taxon>Polyphaga</taxon>
        <taxon>Cucujiformia</taxon>
        <taxon>Chrysomeloidea</taxon>
        <taxon>Chrysomelidae</taxon>
        <taxon>Galerucinae</taxon>
        <taxon>Diabroticina</taxon>
        <taxon>Diabroticites</taxon>
        <taxon>Diabrotica</taxon>
    </lineage>
</organism>
<proteinExistence type="inferred from homology"/>